<reference evidence="1" key="1">
    <citation type="submission" date="2016-03" db="EMBL/GenBank/DDBJ databases">
        <title>Gut transcriptome analysis on engorged females of Ornithodoros mimon (Acari: Argasidae) and phylogenetic inferences of soft ticks.</title>
        <authorList>
            <person name="Landulfo G.A."/>
            <person name="Giovanni D."/>
            <person name="Carvalho E."/>
            <person name="Junqueira-de-Azevedo I."/>
            <person name="Patane J."/>
            <person name="Mendoca R."/>
            <person name="Barros-Battesti D."/>
        </authorList>
    </citation>
    <scope>NUCLEOTIDE SEQUENCE</scope>
    <source>
        <strain evidence="1">Females</strain>
        <tissue evidence="1">Gut</tissue>
    </source>
</reference>
<sequence>FLLPPERVSPYTNNIKRHAHTITMRVRTPLSCFLSTFSTDPPGQLDIFRHDGHSLCVDGAQVSVFEETHEVGFTCFLKSPDSCALETEISLEILCNFTDQTLEGQFTDEQLGRLLVTANFSKGHSSGPVTVRFLHASRGWRAFACRLRGQLFTRGFPSCRFSGGLLRTGHSSLRIKEVNQHSFPPTRKH</sequence>
<feature type="non-terminal residue" evidence="1">
    <location>
        <position position="189"/>
    </location>
</feature>
<proteinExistence type="predicted"/>
<dbReference type="EMBL" id="GEIB01001261">
    <property type="protein sequence ID" value="JAR86912.1"/>
    <property type="molecule type" value="Transcribed_RNA"/>
</dbReference>
<name>A0A147B920_9ACAR</name>
<feature type="non-terminal residue" evidence="1">
    <location>
        <position position="1"/>
    </location>
</feature>
<protein>
    <submittedName>
        <fullName evidence="1">Histone</fullName>
    </submittedName>
</protein>
<organism evidence="1">
    <name type="scientific">Alectorobius mimon</name>
    <dbReference type="NCBI Taxonomy" id="360319"/>
    <lineage>
        <taxon>Eukaryota</taxon>
        <taxon>Metazoa</taxon>
        <taxon>Ecdysozoa</taxon>
        <taxon>Arthropoda</taxon>
        <taxon>Chelicerata</taxon>
        <taxon>Arachnida</taxon>
        <taxon>Acari</taxon>
        <taxon>Parasitiformes</taxon>
        <taxon>Ixodida</taxon>
        <taxon>Ixodoidea</taxon>
        <taxon>Argasidae</taxon>
        <taxon>Ornithodorinae</taxon>
        <taxon>Alectorobius</taxon>
    </lineage>
</organism>
<evidence type="ECO:0000313" key="1">
    <source>
        <dbReference type="EMBL" id="JAR86912.1"/>
    </source>
</evidence>
<accession>A0A147B920</accession>
<dbReference type="AlphaFoldDB" id="A0A147B920"/>